<evidence type="ECO:0000313" key="2">
    <source>
        <dbReference type="EMBL" id="CAQ02723.1"/>
    </source>
</evidence>
<evidence type="ECO:0000313" key="3">
    <source>
        <dbReference type="Proteomes" id="UP000001318"/>
    </source>
</evidence>
<dbReference type="HOGENOM" id="CLU_2421669_0_0_11"/>
<feature type="region of interest" description="Disordered" evidence="1">
    <location>
        <begin position="38"/>
        <end position="58"/>
    </location>
</feature>
<keyword evidence="3" id="KW-1185">Reference proteome</keyword>
<accession>B0RIT8</accession>
<dbReference type="STRING" id="31964.CMS2648"/>
<name>B0RIT8_CLASE</name>
<organism evidence="2 3">
    <name type="scientific">Clavibacter sepedonicus</name>
    <name type="common">Clavibacter michiganensis subsp. sepedonicus</name>
    <dbReference type="NCBI Taxonomy" id="31964"/>
    <lineage>
        <taxon>Bacteria</taxon>
        <taxon>Bacillati</taxon>
        <taxon>Actinomycetota</taxon>
        <taxon>Actinomycetes</taxon>
        <taxon>Micrococcales</taxon>
        <taxon>Microbacteriaceae</taxon>
        <taxon>Clavibacter</taxon>
    </lineage>
</organism>
<evidence type="ECO:0000256" key="1">
    <source>
        <dbReference type="SAM" id="MobiDB-lite"/>
    </source>
</evidence>
<reference evidence="2 3" key="1">
    <citation type="journal article" date="2008" name="J. Bacteriol.">
        <title>Genome of the actinomycete plant pathogen Clavibacter michiganensis subsp. sepedonicus suggests recent niche adaptation.</title>
        <authorList>
            <person name="Bentley S.D."/>
            <person name="Corton C."/>
            <person name="Brown S.E."/>
            <person name="Barron A."/>
            <person name="Clark L."/>
            <person name="Doggett J."/>
            <person name="Harris B."/>
            <person name="Ormond D."/>
            <person name="Quail M.A."/>
            <person name="May G."/>
            <person name="Francis D."/>
            <person name="Knudson D."/>
            <person name="Parkhill J."/>
            <person name="Ishimaru C.A."/>
        </authorList>
    </citation>
    <scope>NUCLEOTIDE SEQUENCE [LARGE SCALE GENOMIC DNA]</scope>
    <source>
        <strain evidence="3">ATCC 33113 / DSM 20744 / JCM 9667 / LMG 2889 / ICMP 2535 / C-1</strain>
    </source>
</reference>
<gene>
    <name evidence="2" type="ordered locus">CMS2648</name>
</gene>
<feature type="region of interest" description="Disordered" evidence="1">
    <location>
        <begin position="71"/>
        <end position="91"/>
    </location>
</feature>
<protein>
    <submittedName>
        <fullName evidence="2">Uncharacterized protein</fullName>
    </submittedName>
</protein>
<dbReference type="AlphaFoldDB" id="B0RIT8"/>
<sequence length="91" mass="9000">MGTSVCASAWHLRGDAADRVAERADADLSRALALLAEDGGADAGARPPAPPSVRPARTSVAPVCVALSQPVKRARSSASRGSALAPGAPSA</sequence>
<dbReference type="EMBL" id="AM849034">
    <property type="protein sequence ID" value="CAQ02723.1"/>
    <property type="molecule type" value="Genomic_DNA"/>
</dbReference>
<dbReference type="Proteomes" id="UP000001318">
    <property type="component" value="Chromosome"/>
</dbReference>
<feature type="compositionally biased region" description="Low complexity" evidence="1">
    <location>
        <begin position="76"/>
        <end position="91"/>
    </location>
</feature>
<dbReference type="KEGG" id="cms:CMS2648"/>
<proteinExistence type="predicted"/>